<dbReference type="EMBL" id="GG662548">
    <property type="protein sequence ID" value="EAS02077.3"/>
    <property type="molecule type" value="Genomic_DNA"/>
</dbReference>
<dbReference type="KEGG" id="tet:TTHERM_00502680"/>
<dbReference type="InParanoid" id="I7LWK8"/>
<evidence type="ECO:0000256" key="2">
    <source>
        <dbReference type="SAM" id="Phobius"/>
    </source>
</evidence>
<dbReference type="InterPro" id="IPR020309">
    <property type="entry name" value="Smim-14"/>
</dbReference>
<evidence type="ECO:0000256" key="1">
    <source>
        <dbReference type="SAM" id="MobiDB-lite"/>
    </source>
</evidence>
<evidence type="ECO:0000313" key="3">
    <source>
        <dbReference type="EMBL" id="EAS02077.3"/>
    </source>
</evidence>
<feature type="compositionally biased region" description="Basic and acidic residues" evidence="1">
    <location>
        <begin position="196"/>
        <end position="211"/>
    </location>
</feature>
<keyword evidence="2 3" id="KW-0812">Transmembrane</keyword>
<protein>
    <submittedName>
        <fullName evidence="3">Transmembrane protein, putative</fullName>
    </submittedName>
</protein>
<dbReference type="AlphaFoldDB" id="I7LWK8"/>
<proteinExistence type="predicted"/>
<dbReference type="Proteomes" id="UP000009168">
    <property type="component" value="Unassembled WGS sequence"/>
</dbReference>
<sequence>MYVCIEQKMKRNKKERRNNQGFYCFDIIIIRNTKLDFKNQLNYIKEIHSSSIKLQRLQIQTDNQYQYLDQQTKQSLKKRKGNLKIDKIQIQINQLQNINQIKMNFDNCNYVISNASSLIRSLLNQAQQASTNSETGYQTSTDDLMGREPSTNGGNDGMFGNFFEMIIIIVGFLFIYSLLGNYINNRRNKLNQKHRSNNDDNNRDRDTSSIN</sequence>
<dbReference type="RefSeq" id="XP_001022322.3">
    <property type="nucleotide sequence ID" value="XM_001022322.3"/>
</dbReference>
<keyword evidence="2" id="KW-1133">Transmembrane helix</keyword>
<reference evidence="4" key="1">
    <citation type="journal article" date="2006" name="PLoS Biol.">
        <title>Macronuclear genome sequence of the ciliate Tetrahymena thermophila, a model eukaryote.</title>
        <authorList>
            <person name="Eisen J.A."/>
            <person name="Coyne R.S."/>
            <person name="Wu M."/>
            <person name="Wu D."/>
            <person name="Thiagarajan M."/>
            <person name="Wortman J.R."/>
            <person name="Badger J.H."/>
            <person name="Ren Q."/>
            <person name="Amedeo P."/>
            <person name="Jones K.M."/>
            <person name="Tallon L.J."/>
            <person name="Delcher A.L."/>
            <person name="Salzberg S.L."/>
            <person name="Silva J.C."/>
            <person name="Haas B.J."/>
            <person name="Majoros W.H."/>
            <person name="Farzad M."/>
            <person name="Carlton J.M."/>
            <person name="Smith R.K. Jr."/>
            <person name="Garg J."/>
            <person name="Pearlman R.E."/>
            <person name="Karrer K.M."/>
            <person name="Sun L."/>
            <person name="Manning G."/>
            <person name="Elde N.C."/>
            <person name="Turkewitz A.P."/>
            <person name="Asai D.J."/>
            <person name="Wilkes D.E."/>
            <person name="Wang Y."/>
            <person name="Cai H."/>
            <person name="Collins K."/>
            <person name="Stewart B.A."/>
            <person name="Lee S.R."/>
            <person name="Wilamowska K."/>
            <person name="Weinberg Z."/>
            <person name="Ruzzo W.L."/>
            <person name="Wloga D."/>
            <person name="Gaertig J."/>
            <person name="Frankel J."/>
            <person name="Tsao C.-C."/>
            <person name="Gorovsky M.A."/>
            <person name="Keeling P.J."/>
            <person name="Waller R.F."/>
            <person name="Patron N.J."/>
            <person name="Cherry J.M."/>
            <person name="Stover N.A."/>
            <person name="Krieger C.J."/>
            <person name="del Toro C."/>
            <person name="Ryder H.F."/>
            <person name="Williamson S.C."/>
            <person name="Barbeau R.A."/>
            <person name="Hamilton E.P."/>
            <person name="Orias E."/>
        </authorList>
    </citation>
    <scope>NUCLEOTIDE SEQUENCE [LARGE SCALE GENOMIC DNA]</scope>
    <source>
        <strain evidence="4">SB210</strain>
    </source>
</reference>
<organism evidence="3 4">
    <name type="scientific">Tetrahymena thermophila (strain SB210)</name>
    <dbReference type="NCBI Taxonomy" id="312017"/>
    <lineage>
        <taxon>Eukaryota</taxon>
        <taxon>Sar</taxon>
        <taxon>Alveolata</taxon>
        <taxon>Ciliophora</taxon>
        <taxon>Intramacronucleata</taxon>
        <taxon>Oligohymenophorea</taxon>
        <taxon>Hymenostomatida</taxon>
        <taxon>Tetrahymenina</taxon>
        <taxon>Tetrahymenidae</taxon>
        <taxon>Tetrahymena</taxon>
    </lineage>
</organism>
<dbReference type="GeneID" id="7827208"/>
<feature type="region of interest" description="Disordered" evidence="1">
    <location>
        <begin position="191"/>
        <end position="211"/>
    </location>
</feature>
<name>I7LWK8_TETTS</name>
<feature type="transmembrane region" description="Helical" evidence="2">
    <location>
        <begin position="162"/>
        <end position="183"/>
    </location>
</feature>
<dbReference type="Pfam" id="PF11027">
    <property type="entry name" value="DUF2615"/>
    <property type="match status" value="1"/>
</dbReference>
<keyword evidence="2" id="KW-0472">Membrane</keyword>
<keyword evidence="4" id="KW-1185">Reference proteome</keyword>
<evidence type="ECO:0000313" key="4">
    <source>
        <dbReference type="Proteomes" id="UP000009168"/>
    </source>
</evidence>
<accession>I7LWK8</accession>
<feature type="region of interest" description="Disordered" evidence="1">
    <location>
        <begin position="130"/>
        <end position="151"/>
    </location>
</feature>
<gene>
    <name evidence="3" type="ORF">TTHERM_00502680</name>
</gene>
<feature type="compositionally biased region" description="Polar residues" evidence="1">
    <location>
        <begin position="130"/>
        <end position="142"/>
    </location>
</feature>